<evidence type="ECO:0000313" key="2">
    <source>
        <dbReference type="WBParaSite" id="ES5_v2.g18472.t1"/>
    </source>
</evidence>
<protein>
    <submittedName>
        <fullName evidence="2">Thioredoxin domain-containing protein</fullName>
    </submittedName>
</protein>
<accession>A0AC34FMA9</accession>
<dbReference type="WBParaSite" id="ES5_v2.g18472.t1">
    <property type="protein sequence ID" value="ES5_v2.g18472.t1"/>
    <property type="gene ID" value="ES5_v2.g18472"/>
</dbReference>
<evidence type="ECO:0000313" key="1">
    <source>
        <dbReference type="Proteomes" id="UP000887579"/>
    </source>
</evidence>
<reference evidence="2" key="1">
    <citation type="submission" date="2022-11" db="UniProtKB">
        <authorList>
            <consortium name="WormBaseParasite"/>
        </authorList>
    </citation>
    <scope>IDENTIFICATION</scope>
</reference>
<sequence length="247" mass="29026">MAIPKLSELKLLCNFHHIMNILLSLSYVVTKLTPGICDKMHGECSFDTREHEVLVFLGVIIVWKNRKAINWIDYLSKIYLFTKFANIFLFARMDPLYGIVYAVLCLVTMVFCPEPIPEESDRVIYFHDGRLQDELDRDKRVVWIIAYFASWSPECRHLVPVFSKLSERYTLPNLRFGKLDVTRFPKAAEHFRINNHPASRQLPTIALFREGEQFMRRPTVANKRAIPFTFTEENIILDFDLNNLHEE</sequence>
<organism evidence="1 2">
    <name type="scientific">Panagrolaimus sp. ES5</name>
    <dbReference type="NCBI Taxonomy" id="591445"/>
    <lineage>
        <taxon>Eukaryota</taxon>
        <taxon>Metazoa</taxon>
        <taxon>Ecdysozoa</taxon>
        <taxon>Nematoda</taxon>
        <taxon>Chromadorea</taxon>
        <taxon>Rhabditida</taxon>
        <taxon>Tylenchina</taxon>
        <taxon>Panagrolaimomorpha</taxon>
        <taxon>Panagrolaimoidea</taxon>
        <taxon>Panagrolaimidae</taxon>
        <taxon>Panagrolaimus</taxon>
    </lineage>
</organism>
<name>A0AC34FMA9_9BILA</name>
<dbReference type="Proteomes" id="UP000887579">
    <property type="component" value="Unplaced"/>
</dbReference>
<proteinExistence type="predicted"/>